<dbReference type="AlphaFoldDB" id="A0A1L9PUT3"/>
<keyword evidence="5" id="KW-1185">Reference proteome</keyword>
<dbReference type="GO" id="GO:0016491">
    <property type="term" value="F:oxidoreductase activity"/>
    <property type="evidence" value="ECO:0007669"/>
    <property type="project" value="UniProtKB-KW"/>
</dbReference>
<evidence type="ECO:0000256" key="2">
    <source>
        <dbReference type="ARBA" id="ARBA00022857"/>
    </source>
</evidence>
<reference evidence="5" key="1">
    <citation type="journal article" date="2017" name="Genome Biol.">
        <title>Comparative genomics reveals high biological diversity and specific adaptations in the industrially and medically important fungal genus Aspergillus.</title>
        <authorList>
            <person name="de Vries R.P."/>
            <person name="Riley R."/>
            <person name="Wiebenga A."/>
            <person name="Aguilar-Osorio G."/>
            <person name="Amillis S."/>
            <person name="Uchima C.A."/>
            <person name="Anderluh G."/>
            <person name="Asadollahi M."/>
            <person name="Askin M."/>
            <person name="Barry K."/>
            <person name="Battaglia E."/>
            <person name="Bayram O."/>
            <person name="Benocci T."/>
            <person name="Braus-Stromeyer S.A."/>
            <person name="Caldana C."/>
            <person name="Canovas D."/>
            <person name="Cerqueira G.C."/>
            <person name="Chen F."/>
            <person name="Chen W."/>
            <person name="Choi C."/>
            <person name="Clum A."/>
            <person name="Dos Santos R.A."/>
            <person name="Damasio A.R."/>
            <person name="Diallinas G."/>
            <person name="Emri T."/>
            <person name="Fekete E."/>
            <person name="Flipphi M."/>
            <person name="Freyberg S."/>
            <person name="Gallo A."/>
            <person name="Gournas C."/>
            <person name="Habgood R."/>
            <person name="Hainaut M."/>
            <person name="Harispe M.L."/>
            <person name="Henrissat B."/>
            <person name="Hilden K.S."/>
            <person name="Hope R."/>
            <person name="Hossain A."/>
            <person name="Karabika E."/>
            <person name="Karaffa L."/>
            <person name="Karanyi Z."/>
            <person name="Krasevec N."/>
            <person name="Kuo A."/>
            <person name="Kusch H."/>
            <person name="LaButti K."/>
            <person name="Lagendijk E.L."/>
            <person name="Lapidus A."/>
            <person name="Levasseur A."/>
            <person name="Lindquist E."/>
            <person name="Lipzen A."/>
            <person name="Logrieco A.F."/>
            <person name="MacCabe A."/>
            <person name="Maekelae M.R."/>
            <person name="Malavazi I."/>
            <person name="Melin P."/>
            <person name="Meyer V."/>
            <person name="Mielnichuk N."/>
            <person name="Miskei M."/>
            <person name="Molnar A.P."/>
            <person name="Mule G."/>
            <person name="Ngan C.Y."/>
            <person name="Orejas M."/>
            <person name="Orosz E."/>
            <person name="Ouedraogo J.P."/>
            <person name="Overkamp K.M."/>
            <person name="Park H.-S."/>
            <person name="Perrone G."/>
            <person name="Piumi F."/>
            <person name="Punt P.J."/>
            <person name="Ram A.F."/>
            <person name="Ramon A."/>
            <person name="Rauscher S."/>
            <person name="Record E."/>
            <person name="Riano-Pachon D.M."/>
            <person name="Robert V."/>
            <person name="Roehrig J."/>
            <person name="Ruller R."/>
            <person name="Salamov A."/>
            <person name="Salih N.S."/>
            <person name="Samson R.A."/>
            <person name="Sandor E."/>
            <person name="Sanguinetti M."/>
            <person name="Schuetze T."/>
            <person name="Sepcic K."/>
            <person name="Shelest E."/>
            <person name="Sherlock G."/>
            <person name="Sophianopoulou V."/>
            <person name="Squina F.M."/>
            <person name="Sun H."/>
            <person name="Susca A."/>
            <person name="Todd R.B."/>
            <person name="Tsang A."/>
            <person name="Unkles S.E."/>
            <person name="van de Wiele N."/>
            <person name="van Rossen-Uffink D."/>
            <person name="Oliveira J.V."/>
            <person name="Vesth T.C."/>
            <person name="Visser J."/>
            <person name="Yu J.-H."/>
            <person name="Zhou M."/>
            <person name="Andersen M.R."/>
            <person name="Archer D.B."/>
            <person name="Baker S.E."/>
            <person name="Benoit I."/>
            <person name="Brakhage A.A."/>
            <person name="Braus G.H."/>
            <person name="Fischer R."/>
            <person name="Frisvad J.C."/>
            <person name="Goldman G.H."/>
            <person name="Houbraken J."/>
            <person name="Oakley B."/>
            <person name="Pocsi I."/>
            <person name="Scazzocchio C."/>
            <person name="Seiboth B."/>
            <person name="vanKuyk P.A."/>
            <person name="Wortman J."/>
            <person name="Dyer P.S."/>
            <person name="Grigoriev I.V."/>
        </authorList>
    </citation>
    <scope>NUCLEOTIDE SEQUENCE [LARGE SCALE GENOMIC DNA]</scope>
    <source>
        <strain evidence="5">CBS 583.65</strain>
    </source>
</reference>
<dbReference type="GO" id="GO:0044550">
    <property type="term" value="P:secondary metabolite biosynthetic process"/>
    <property type="evidence" value="ECO:0007669"/>
    <property type="project" value="UniProtKB-ARBA"/>
</dbReference>
<dbReference type="EMBL" id="KV878132">
    <property type="protein sequence ID" value="OJJ05310.1"/>
    <property type="molecule type" value="Genomic_DNA"/>
</dbReference>
<dbReference type="InterPro" id="IPR052178">
    <property type="entry name" value="Sec_Metab_Biosynth_SDR"/>
</dbReference>
<accession>A0A1L9PUT3</accession>
<dbReference type="GeneID" id="63730552"/>
<organism evidence="4 5">
    <name type="scientific">Aspergillus versicolor CBS 583.65</name>
    <dbReference type="NCBI Taxonomy" id="1036611"/>
    <lineage>
        <taxon>Eukaryota</taxon>
        <taxon>Fungi</taxon>
        <taxon>Dikarya</taxon>
        <taxon>Ascomycota</taxon>
        <taxon>Pezizomycotina</taxon>
        <taxon>Eurotiomycetes</taxon>
        <taxon>Eurotiomycetidae</taxon>
        <taxon>Eurotiales</taxon>
        <taxon>Aspergillaceae</taxon>
        <taxon>Aspergillus</taxon>
        <taxon>Aspergillus subgen. Nidulantes</taxon>
    </lineage>
</organism>
<comment type="similarity">
    <text evidence="1">Belongs to the short-chain dehydrogenases/reductases (SDR) family.</text>
</comment>
<protein>
    <submittedName>
        <fullName evidence="4">Uncharacterized protein</fullName>
    </submittedName>
</protein>
<dbReference type="Gene3D" id="3.40.50.720">
    <property type="entry name" value="NAD(P)-binding Rossmann-like Domain"/>
    <property type="match status" value="1"/>
</dbReference>
<dbReference type="OrthoDB" id="294295at2759"/>
<dbReference type="Proteomes" id="UP000184073">
    <property type="component" value="Unassembled WGS sequence"/>
</dbReference>
<dbReference type="InterPro" id="IPR020904">
    <property type="entry name" value="Sc_DH/Rdtase_CS"/>
</dbReference>
<dbReference type="RefSeq" id="XP_040671072.1">
    <property type="nucleotide sequence ID" value="XM_040815041.1"/>
</dbReference>
<evidence type="ECO:0000313" key="5">
    <source>
        <dbReference type="Proteomes" id="UP000184073"/>
    </source>
</evidence>
<dbReference type="VEuPathDB" id="FungiDB:ASPVEDRAFT_55240"/>
<dbReference type="PROSITE" id="PS00061">
    <property type="entry name" value="ADH_SHORT"/>
    <property type="match status" value="1"/>
</dbReference>
<dbReference type="InterPro" id="IPR002347">
    <property type="entry name" value="SDR_fam"/>
</dbReference>
<dbReference type="PANTHER" id="PTHR43618">
    <property type="entry name" value="7-ALPHA-HYDROXYSTEROID DEHYDROGENASE"/>
    <property type="match status" value="1"/>
</dbReference>
<name>A0A1L9PUT3_ASPVE</name>
<dbReference type="STRING" id="1036611.A0A1L9PUT3"/>
<evidence type="ECO:0000256" key="1">
    <source>
        <dbReference type="ARBA" id="ARBA00006484"/>
    </source>
</evidence>
<sequence length="280" mass="29185">MSELPEFPRLFRLDGKVAVVTGGSRGLGLHTATSLLLAGAEKVVIVARKAEGPQGFKQAVDKLNALPSCSGTAVGYAADLSKLSDMEKLVDMLKAERRVDILVANAAATWGGAFEPTPDWAVTKVLDLNVRSIFHLTRLLTPLLERSGTPDSPSRIIIVGAIAGLSVPVVGKHGTIMYAISKAAAHHLATNLAVELGPRNICSNVVAPGFFPSKLANGLIEHLGGADSMAAANPRRRLGSPEDIAGVMVYLCGPAGSYVNGALIPIDGGNHLQSGQFAKL</sequence>
<dbReference type="Pfam" id="PF13561">
    <property type="entry name" value="adh_short_C2"/>
    <property type="match status" value="1"/>
</dbReference>
<gene>
    <name evidence="4" type="ORF">ASPVEDRAFT_55240</name>
</gene>
<dbReference type="PANTHER" id="PTHR43618:SF3">
    <property type="entry name" value="NAD(P)-BINDING PROTEIN"/>
    <property type="match status" value="1"/>
</dbReference>
<evidence type="ECO:0000313" key="4">
    <source>
        <dbReference type="EMBL" id="OJJ05310.1"/>
    </source>
</evidence>
<evidence type="ECO:0000256" key="3">
    <source>
        <dbReference type="ARBA" id="ARBA00023002"/>
    </source>
</evidence>
<dbReference type="SUPFAM" id="SSF51735">
    <property type="entry name" value="NAD(P)-binding Rossmann-fold domains"/>
    <property type="match status" value="1"/>
</dbReference>
<dbReference type="InterPro" id="IPR036291">
    <property type="entry name" value="NAD(P)-bd_dom_sf"/>
</dbReference>
<dbReference type="PRINTS" id="PR00081">
    <property type="entry name" value="GDHRDH"/>
</dbReference>
<keyword evidence="3" id="KW-0560">Oxidoreductase</keyword>
<proteinExistence type="inferred from homology"/>
<keyword evidence="2" id="KW-0521">NADP</keyword>